<sequence>MNRYCLSVFLVAFTVVGVVLSAPEKSFEEYLEILRKVNVDDVFKNDRLVKSYVDCFTGSKTCTVEGAALKAIWNKILDIDGFEEDKRKVKKAIKHLYVDHRSWYDEVQDKLPKDEEFRNKYKKYFDAILKDDTL</sequence>
<name>A0A6P7GAT0_DIAVI</name>
<dbReference type="PANTHER" id="PTHR11257:SF12">
    <property type="entry name" value="EJACULATORY BULB-SPECIFIC PROTEIN 3-RELATED"/>
    <property type="match status" value="1"/>
</dbReference>
<gene>
    <name evidence="2" type="primary">LOC114335484</name>
</gene>
<dbReference type="InterPro" id="IPR005055">
    <property type="entry name" value="A10/PebIII"/>
</dbReference>
<feature type="chain" id="PRO_5027551950" evidence="1">
    <location>
        <begin position="22"/>
        <end position="134"/>
    </location>
</feature>
<dbReference type="AlphaFoldDB" id="A0A6P7GAT0"/>
<accession>A0A6P7GAT0</accession>
<dbReference type="Gene3D" id="1.10.2080.10">
    <property type="entry name" value="Insect odorant-binding protein A10/Ejaculatory bulb-specific protein 3"/>
    <property type="match status" value="1"/>
</dbReference>
<dbReference type="SUPFAM" id="SSF100910">
    <property type="entry name" value="Chemosensory protein Csp2"/>
    <property type="match status" value="1"/>
</dbReference>
<evidence type="ECO:0000256" key="1">
    <source>
        <dbReference type="SAM" id="SignalP"/>
    </source>
</evidence>
<evidence type="ECO:0000313" key="2">
    <source>
        <dbReference type="RefSeq" id="XP_028141525.1"/>
    </source>
</evidence>
<proteinExistence type="predicted"/>
<dbReference type="InParanoid" id="A0A6P7GAT0"/>
<dbReference type="InterPro" id="IPR036682">
    <property type="entry name" value="OS_D_A10/PebIII_sf"/>
</dbReference>
<protein>
    <submittedName>
        <fullName evidence="2">Uncharacterized protein LOC114335484</fullName>
    </submittedName>
</protein>
<keyword evidence="1" id="KW-0732">Signal</keyword>
<dbReference type="Pfam" id="PF03392">
    <property type="entry name" value="OS-D"/>
    <property type="match status" value="1"/>
</dbReference>
<organism evidence="2">
    <name type="scientific">Diabrotica virgifera virgifera</name>
    <name type="common">western corn rootworm</name>
    <dbReference type="NCBI Taxonomy" id="50390"/>
    <lineage>
        <taxon>Eukaryota</taxon>
        <taxon>Metazoa</taxon>
        <taxon>Ecdysozoa</taxon>
        <taxon>Arthropoda</taxon>
        <taxon>Hexapoda</taxon>
        <taxon>Insecta</taxon>
        <taxon>Pterygota</taxon>
        <taxon>Neoptera</taxon>
        <taxon>Endopterygota</taxon>
        <taxon>Coleoptera</taxon>
        <taxon>Polyphaga</taxon>
        <taxon>Cucujiformia</taxon>
        <taxon>Chrysomeloidea</taxon>
        <taxon>Chrysomelidae</taxon>
        <taxon>Galerucinae</taxon>
        <taxon>Diabroticina</taxon>
        <taxon>Diabroticites</taxon>
        <taxon>Diabrotica</taxon>
    </lineage>
</organism>
<dbReference type="RefSeq" id="XP_028141525.1">
    <property type="nucleotide sequence ID" value="XM_028285724.1"/>
</dbReference>
<reference evidence="2" key="1">
    <citation type="submission" date="2025-08" db="UniProtKB">
        <authorList>
            <consortium name="RefSeq"/>
        </authorList>
    </citation>
    <scope>IDENTIFICATION</scope>
    <source>
        <tissue evidence="2">Whole insect</tissue>
    </source>
</reference>
<dbReference type="PANTHER" id="PTHR11257">
    <property type="entry name" value="CHEMOSENSORY PROTEIN-RELATED"/>
    <property type="match status" value="1"/>
</dbReference>
<feature type="signal peptide" evidence="1">
    <location>
        <begin position="1"/>
        <end position="21"/>
    </location>
</feature>